<sequence>MILLQKEQYYKIEMVVPCPTKSRG</sequence>
<name>A0A0E9TQD2_ANGAN</name>
<protein>
    <submittedName>
        <fullName evidence="1">Uncharacterized protein</fullName>
    </submittedName>
</protein>
<proteinExistence type="predicted"/>
<reference evidence="1" key="2">
    <citation type="journal article" date="2015" name="Fish Shellfish Immunol.">
        <title>Early steps in the European eel (Anguilla anguilla)-Vibrio vulnificus interaction in the gills: Role of the RtxA13 toxin.</title>
        <authorList>
            <person name="Callol A."/>
            <person name="Pajuelo D."/>
            <person name="Ebbesson L."/>
            <person name="Teles M."/>
            <person name="MacKenzie S."/>
            <person name="Amaro C."/>
        </authorList>
    </citation>
    <scope>NUCLEOTIDE SEQUENCE</scope>
</reference>
<organism evidence="1">
    <name type="scientific">Anguilla anguilla</name>
    <name type="common">European freshwater eel</name>
    <name type="synonym">Muraena anguilla</name>
    <dbReference type="NCBI Taxonomy" id="7936"/>
    <lineage>
        <taxon>Eukaryota</taxon>
        <taxon>Metazoa</taxon>
        <taxon>Chordata</taxon>
        <taxon>Craniata</taxon>
        <taxon>Vertebrata</taxon>
        <taxon>Euteleostomi</taxon>
        <taxon>Actinopterygii</taxon>
        <taxon>Neopterygii</taxon>
        <taxon>Teleostei</taxon>
        <taxon>Anguilliformes</taxon>
        <taxon>Anguillidae</taxon>
        <taxon>Anguilla</taxon>
    </lineage>
</organism>
<accession>A0A0E9TQD2</accession>
<reference evidence="1" key="1">
    <citation type="submission" date="2014-11" db="EMBL/GenBank/DDBJ databases">
        <authorList>
            <person name="Amaro Gonzalez C."/>
        </authorList>
    </citation>
    <scope>NUCLEOTIDE SEQUENCE</scope>
</reference>
<evidence type="ECO:0000313" key="1">
    <source>
        <dbReference type="EMBL" id="JAH55100.1"/>
    </source>
</evidence>
<dbReference type="AlphaFoldDB" id="A0A0E9TQD2"/>
<dbReference type="EMBL" id="GBXM01053477">
    <property type="protein sequence ID" value="JAH55100.1"/>
    <property type="molecule type" value="Transcribed_RNA"/>
</dbReference>